<feature type="compositionally biased region" description="Basic residues" evidence="1">
    <location>
        <begin position="264"/>
        <end position="275"/>
    </location>
</feature>
<sequence length="639" mass="70426">MPTFTSTYATRPPPTLPSTQTTAPVHEYRCLYTRDLHKKAKKWHDGYLRFHTFNQRVMVYDDARNSVGDLHYRQQDTFAPGIEIRLDRGLLVEVGDPMGETATDLTPILDRQRPEKPQQPTFKPPQPSRRPKSLLEVLGPSQTRHARSRLAIQSPYDQSHQISDTSLVQPPSKKPRLSFPSTGSQQPAPPLRPRVASPLPCLHVEQVLDISSDDDDPEPSKSIAEPIAIAHHSIPPAATTLQEATSHLKNNELNMATFNNSGSIRKHRPAPKTKRLSPSNRPTTSRCWPVQSPAYKHGRLLLSGPRPKPKLLCLLPLPRISASHRPFINNAKSIDEPTGNLDPPIELSSSLTIPSPSQSSTPRVHTPSSSSSTRSGHRLRFDDELDSLDDNPLFVPDDNQFFKSPSQRPILTQEELGIMATCDAPPSSQIGQTDSPLQTSPMKHGPLENARRGNETLSIGGFQVYQSPSPACDSIVDVATSPRDPMTVSSPTHGCVDRSFSGSNIQTSPVGSAFAKRAASQRTPLQPLPNPGSRRSPSGIASPSKLRRHIFDTAALTENRGETEQTEPGLAGKGLTCEKGPWSGEEAFLLFDWWPPGLERPAYWTDMAPVQSRSLAVPLPVFSTRITTARQLFHDDMNM</sequence>
<dbReference type="InterPro" id="IPR052800">
    <property type="entry name" value="DNA_Repair_Helicase_ZGRF1"/>
</dbReference>
<feature type="region of interest" description="Disordered" evidence="1">
    <location>
        <begin position="330"/>
        <end position="378"/>
    </location>
</feature>
<feature type="region of interest" description="Disordered" evidence="1">
    <location>
        <begin position="1"/>
        <end position="21"/>
    </location>
</feature>
<dbReference type="GO" id="GO:0035861">
    <property type="term" value="C:site of double-strand break"/>
    <property type="evidence" value="ECO:0007669"/>
    <property type="project" value="TreeGrafter"/>
</dbReference>
<dbReference type="GO" id="GO:0005634">
    <property type="term" value="C:nucleus"/>
    <property type="evidence" value="ECO:0007669"/>
    <property type="project" value="TreeGrafter"/>
</dbReference>
<gene>
    <name evidence="3" type="ORF">B0A52_06890</name>
</gene>
<dbReference type="PANTHER" id="PTHR28535:SF1">
    <property type="entry name" value="PROTEIN ZGRF1"/>
    <property type="match status" value="1"/>
</dbReference>
<dbReference type="GO" id="GO:0006302">
    <property type="term" value="P:double-strand break repair"/>
    <property type="evidence" value="ECO:0007669"/>
    <property type="project" value="TreeGrafter"/>
</dbReference>
<name>A0A438N0R8_EXOME</name>
<evidence type="ECO:0000313" key="4">
    <source>
        <dbReference type="Proteomes" id="UP000288859"/>
    </source>
</evidence>
<organism evidence="3 4">
    <name type="scientific">Exophiala mesophila</name>
    <name type="common">Black yeast-like fungus</name>
    <dbReference type="NCBI Taxonomy" id="212818"/>
    <lineage>
        <taxon>Eukaryota</taxon>
        <taxon>Fungi</taxon>
        <taxon>Dikarya</taxon>
        <taxon>Ascomycota</taxon>
        <taxon>Pezizomycotina</taxon>
        <taxon>Eurotiomycetes</taxon>
        <taxon>Chaetothyriomycetidae</taxon>
        <taxon>Chaetothyriales</taxon>
        <taxon>Herpotrichiellaceae</taxon>
        <taxon>Exophiala</taxon>
    </lineage>
</organism>
<proteinExistence type="predicted"/>
<accession>A0A438N0R8</accession>
<dbReference type="EMBL" id="NAJM01000030">
    <property type="protein sequence ID" value="RVX69297.1"/>
    <property type="molecule type" value="Genomic_DNA"/>
</dbReference>
<feature type="compositionally biased region" description="Low complexity" evidence="1">
    <location>
        <begin position="343"/>
        <end position="374"/>
    </location>
</feature>
<dbReference type="OrthoDB" id="6513042at2759"/>
<feature type="compositionally biased region" description="Polar residues" evidence="1">
    <location>
        <begin position="500"/>
        <end position="510"/>
    </location>
</feature>
<dbReference type="Proteomes" id="UP000288859">
    <property type="component" value="Unassembled WGS sequence"/>
</dbReference>
<evidence type="ECO:0000256" key="1">
    <source>
        <dbReference type="SAM" id="MobiDB-lite"/>
    </source>
</evidence>
<feature type="region of interest" description="Disordered" evidence="1">
    <location>
        <begin position="97"/>
        <end position="133"/>
    </location>
</feature>
<dbReference type="Pfam" id="PF10382">
    <property type="entry name" value="ZGRF1-like_N"/>
    <property type="match status" value="1"/>
</dbReference>
<feature type="domain" description="5'-3' DNA helicase ZGRF1-like N-terminal" evidence="2">
    <location>
        <begin position="25"/>
        <end position="105"/>
    </location>
</feature>
<feature type="region of interest" description="Disordered" evidence="1">
    <location>
        <begin position="261"/>
        <end position="290"/>
    </location>
</feature>
<dbReference type="VEuPathDB" id="FungiDB:PV10_05399"/>
<dbReference type="AlphaFoldDB" id="A0A438N0R8"/>
<reference evidence="3 4" key="1">
    <citation type="submission" date="2017-03" db="EMBL/GenBank/DDBJ databases">
        <title>Genomes of endolithic fungi from Antarctica.</title>
        <authorList>
            <person name="Coleine C."/>
            <person name="Masonjones S."/>
            <person name="Stajich J.E."/>
        </authorList>
    </citation>
    <scope>NUCLEOTIDE SEQUENCE [LARGE SCALE GENOMIC DNA]</scope>
    <source>
        <strain evidence="3 4">CCFEE 6314</strain>
    </source>
</reference>
<evidence type="ECO:0000259" key="2">
    <source>
        <dbReference type="Pfam" id="PF10382"/>
    </source>
</evidence>
<protein>
    <recommendedName>
        <fullName evidence="2">5'-3' DNA helicase ZGRF1-like N-terminal domain-containing protein</fullName>
    </recommendedName>
</protein>
<evidence type="ECO:0000313" key="3">
    <source>
        <dbReference type="EMBL" id="RVX69297.1"/>
    </source>
</evidence>
<feature type="compositionally biased region" description="Polar residues" evidence="1">
    <location>
        <begin position="276"/>
        <end position="286"/>
    </location>
</feature>
<dbReference type="PANTHER" id="PTHR28535">
    <property type="entry name" value="ZINC FINGER GRF-TYPE CONTAINING 1"/>
    <property type="match status" value="1"/>
</dbReference>
<feature type="compositionally biased region" description="Polar residues" evidence="1">
    <location>
        <begin position="155"/>
        <end position="169"/>
    </location>
</feature>
<feature type="region of interest" description="Disordered" evidence="1">
    <location>
        <begin position="153"/>
        <end position="196"/>
    </location>
</feature>
<comment type="caution">
    <text evidence="3">The sequence shown here is derived from an EMBL/GenBank/DDBJ whole genome shotgun (WGS) entry which is preliminary data.</text>
</comment>
<dbReference type="InterPro" id="IPR018838">
    <property type="entry name" value="ZGRF1-like_N"/>
</dbReference>
<feature type="region of interest" description="Disordered" evidence="1">
    <location>
        <begin position="500"/>
        <end position="544"/>
    </location>
</feature>